<evidence type="ECO:0000256" key="3">
    <source>
        <dbReference type="ARBA" id="ARBA00023004"/>
    </source>
</evidence>
<keyword evidence="1 4" id="KW-0349">Heme</keyword>
<dbReference type="InterPro" id="IPR011042">
    <property type="entry name" value="6-blade_b-propeller_TolB-like"/>
</dbReference>
<comment type="caution">
    <text evidence="7">The sequence shown here is derived from an EMBL/GenBank/DDBJ whole genome shotgun (WGS) entry which is preliminary data.</text>
</comment>
<evidence type="ECO:0000256" key="1">
    <source>
        <dbReference type="ARBA" id="ARBA00022617"/>
    </source>
</evidence>
<evidence type="ECO:0000259" key="6">
    <source>
        <dbReference type="PROSITE" id="PS51007"/>
    </source>
</evidence>
<keyword evidence="5" id="KW-0732">Signal</keyword>
<proteinExistence type="predicted"/>
<dbReference type="PANTHER" id="PTHR33546">
    <property type="entry name" value="LARGE, MULTIFUNCTIONAL SECRETED PROTEIN-RELATED"/>
    <property type="match status" value="1"/>
</dbReference>
<dbReference type="InterPro" id="IPR011041">
    <property type="entry name" value="Quinoprot_gluc/sorb_DH_b-prop"/>
</dbReference>
<dbReference type="PROSITE" id="PS51007">
    <property type="entry name" value="CYTC"/>
    <property type="match status" value="1"/>
</dbReference>
<dbReference type="InterPro" id="IPR036909">
    <property type="entry name" value="Cyt_c-like_dom_sf"/>
</dbReference>
<dbReference type="Gene3D" id="2.120.10.30">
    <property type="entry name" value="TolB, C-terminal domain"/>
    <property type="match status" value="1"/>
</dbReference>
<dbReference type="NCBIfam" id="TIGR02603">
    <property type="entry name" value="CxxCH_TIGR02603"/>
    <property type="match status" value="1"/>
</dbReference>
<evidence type="ECO:0000256" key="5">
    <source>
        <dbReference type="SAM" id="SignalP"/>
    </source>
</evidence>
<organism evidence="7 8">
    <name type="scientific">Albibacterium profundi</name>
    <dbReference type="NCBI Taxonomy" id="3134906"/>
    <lineage>
        <taxon>Bacteria</taxon>
        <taxon>Pseudomonadati</taxon>
        <taxon>Bacteroidota</taxon>
        <taxon>Sphingobacteriia</taxon>
        <taxon>Sphingobacteriales</taxon>
        <taxon>Sphingobacteriaceae</taxon>
        <taxon>Albibacterium</taxon>
    </lineage>
</organism>
<dbReference type="SUPFAM" id="SSF46626">
    <property type="entry name" value="Cytochrome c"/>
    <property type="match status" value="1"/>
</dbReference>
<feature type="signal peptide" evidence="5">
    <location>
        <begin position="1"/>
        <end position="27"/>
    </location>
</feature>
<keyword evidence="8" id="KW-1185">Reference proteome</keyword>
<sequence>MLAKLKPLFVLAALCAVVLFHGCQKEAEVEEPIDPKVEKFTLPEGFVIEHIYSPSDEERGSWVSMTFDDRGRMIASDQFGGLYRLTIPEIGNDSIPLVIDSLHFPLEGEALTDTSKRKVGMGFAQGLLWAHNSLYVMVNHRGDEILRKGSGLYRLQDTNNDDEFDKITQLLKMEGEGEHGPHSVVLGPDGESIYIVAGNHTDIPEMDSYRLPANWQEDNLLQQIKDPQGHATDRTAPGGWIAITDSVGSTWELFAAGFRNTFDIAFNPEGELFAYDSDMEWDFGMSWYRPTRILHVTSGSEFGWRTGNGKWAPYYPDNLPAMINIGQGSPTNLIYGTKSLFPDKYRNSLFAFDWSFGIVYAVSLEEDGATYTANAEEFIAGSPLPLTDGEIGPDGALYFLTGGRELESDLYRVYYKDYQEIAHDAETDSDGVNAYQRVRRKIEEYHTKSDPKAIDFIWPYLRNKDRHIRYAARIALENQALDGWKDRAFQERSVQATIQSMIAMARVGEDADLQSSILRKLMTIDLPAQTEENQLGVLRAAELTLSRLGMPEEPVAERLISYFEQLYPAETNTLNRELSKVLVHLNDDEAISKTLDLLAVAEDDSTYQETVTKSSDLILRNPQYGLDIANLLTKTPPAQQIYFATVLSKAKEGWTDQTRERYFKWFYDAFGYKGGNSYIGFVNRARTLALEHVPDSEFDHYNKLSGDSLVNQAGTALFTSEEGPKGPGRPWKMDEALEIVEADSGKRDFEQGLMLFSAIRCKSCHSMQGEGGAIGPDLTQLGSRFTAKDMLEAIIEPNNVISDQYASTVFSFKDGSSMLAKLIDEDEDVYIVSQNPYAPHILKEIPKKDVSSFKLAEISVMPPGTINVLNEDELKDLIAYLMAGGDEGSEVYDK</sequence>
<accession>A0ABV5CG04</accession>
<dbReference type="SUPFAM" id="SSF50952">
    <property type="entry name" value="Soluble quinoprotein glucose dehydrogenase"/>
    <property type="match status" value="1"/>
</dbReference>
<dbReference type="Pfam" id="PF00034">
    <property type="entry name" value="Cytochrom_C"/>
    <property type="match status" value="1"/>
</dbReference>
<protein>
    <submittedName>
        <fullName evidence="7">Heme-binding protein</fullName>
    </submittedName>
</protein>
<reference evidence="7 8" key="1">
    <citation type="submission" date="2024-04" db="EMBL/GenBank/DDBJ databases">
        <title>Albibacterium profundi sp. nov., isolated from sediment of the Challenger Deep of Mariana Trench.</title>
        <authorList>
            <person name="Wang Y."/>
        </authorList>
    </citation>
    <scope>NUCLEOTIDE SEQUENCE [LARGE SCALE GENOMIC DNA]</scope>
    <source>
        <strain evidence="7 8">RHL897</strain>
    </source>
</reference>
<keyword evidence="3 4" id="KW-0408">Iron</keyword>
<dbReference type="InterPro" id="IPR009056">
    <property type="entry name" value="Cyt_c-like_dom"/>
</dbReference>
<evidence type="ECO:0000313" key="7">
    <source>
        <dbReference type="EMBL" id="MFB5946501.1"/>
    </source>
</evidence>
<dbReference type="Proteomes" id="UP001580928">
    <property type="component" value="Unassembled WGS sequence"/>
</dbReference>
<evidence type="ECO:0000256" key="4">
    <source>
        <dbReference type="PROSITE-ProRule" id="PRU00433"/>
    </source>
</evidence>
<evidence type="ECO:0000313" key="8">
    <source>
        <dbReference type="Proteomes" id="UP001580928"/>
    </source>
</evidence>
<feature type="domain" description="Cytochrome c" evidence="6">
    <location>
        <begin position="747"/>
        <end position="885"/>
    </location>
</feature>
<evidence type="ECO:0000256" key="2">
    <source>
        <dbReference type="ARBA" id="ARBA00022723"/>
    </source>
</evidence>
<dbReference type="EMBL" id="JBBVGT010000003">
    <property type="protein sequence ID" value="MFB5946501.1"/>
    <property type="molecule type" value="Genomic_DNA"/>
</dbReference>
<dbReference type="InterPro" id="IPR013427">
    <property type="entry name" value="Haem-bd_dom_put"/>
</dbReference>
<feature type="chain" id="PRO_5047262701" evidence="5">
    <location>
        <begin position="28"/>
        <end position="894"/>
    </location>
</feature>
<keyword evidence="2 4" id="KW-0479">Metal-binding</keyword>
<dbReference type="Gene3D" id="1.10.760.10">
    <property type="entry name" value="Cytochrome c-like domain"/>
    <property type="match status" value="1"/>
</dbReference>
<dbReference type="PANTHER" id="PTHR33546:SF1">
    <property type="entry name" value="LARGE, MULTIFUNCTIONAL SECRETED PROTEIN"/>
    <property type="match status" value="1"/>
</dbReference>
<dbReference type="RefSeq" id="WP_375558030.1">
    <property type="nucleotide sequence ID" value="NZ_JBBVGT010000003.1"/>
</dbReference>
<name>A0ABV5CG04_9SPHI</name>
<gene>
    <name evidence="7" type="ORF">WKR92_11720</name>
</gene>